<dbReference type="AlphaFoldDB" id="A0A9D4GZD8"/>
<comment type="caution">
    <text evidence="1">The sequence shown here is derived from an EMBL/GenBank/DDBJ whole genome shotgun (WGS) entry which is preliminary data.</text>
</comment>
<dbReference type="EMBL" id="JAIWYP010000005">
    <property type="protein sequence ID" value="KAH3825805.1"/>
    <property type="molecule type" value="Genomic_DNA"/>
</dbReference>
<proteinExistence type="predicted"/>
<protein>
    <submittedName>
        <fullName evidence="1">Uncharacterized protein</fullName>
    </submittedName>
</protein>
<reference evidence="1" key="2">
    <citation type="submission" date="2020-11" db="EMBL/GenBank/DDBJ databases">
        <authorList>
            <person name="McCartney M.A."/>
            <person name="Auch B."/>
            <person name="Kono T."/>
            <person name="Mallez S."/>
            <person name="Becker A."/>
            <person name="Gohl D.M."/>
            <person name="Silverstein K.A.T."/>
            <person name="Koren S."/>
            <person name="Bechman K.B."/>
            <person name="Herman A."/>
            <person name="Abrahante J.E."/>
            <person name="Garbe J."/>
        </authorList>
    </citation>
    <scope>NUCLEOTIDE SEQUENCE</scope>
    <source>
        <strain evidence="1">Duluth1</strain>
        <tissue evidence="1">Whole animal</tissue>
    </source>
</reference>
<reference evidence="1" key="1">
    <citation type="journal article" date="2019" name="bioRxiv">
        <title>The Genome of the Zebra Mussel, Dreissena polymorpha: A Resource for Invasive Species Research.</title>
        <authorList>
            <person name="McCartney M.A."/>
            <person name="Auch B."/>
            <person name="Kono T."/>
            <person name="Mallez S."/>
            <person name="Zhang Y."/>
            <person name="Obille A."/>
            <person name="Becker A."/>
            <person name="Abrahante J.E."/>
            <person name="Garbe J."/>
            <person name="Badalamenti J.P."/>
            <person name="Herman A."/>
            <person name="Mangelson H."/>
            <person name="Liachko I."/>
            <person name="Sullivan S."/>
            <person name="Sone E.D."/>
            <person name="Koren S."/>
            <person name="Silverstein K.A.T."/>
            <person name="Beckman K.B."/>
            <person name="Gohl D.M."/>
        </authorList>
    </citation>
    <scope>NUCLEOTIDE SEQUENCE</scope>
    <source>
        <strain evidence="1">Duluth1</strain>
        <tissue evidence="1">Whole animal</tissue>
    </source>
</reference>
<evidence type="ECO:0000313" key="1">
    <source>
        <dbReference type="EMBL" id="KAH3825805.1"/>
    </source>
</evidence>
<organism evidence="1 2">
    <name type="scientific">Dreissena polymorpha</name>
    <name type="common">Zebra mussel</name>
    <name type="synonym">Mytilus polymorpha</name>
    <dbReference type="NCBI Taxonomy" id="45954"/>
    <lineage>
        <taxon>Eukaryota</taxon>
        <taxon>Metazoa</taxon>
        <taxon>Spiralia</taxon>
        <taxon>Lophotrochozoa</taxon>
        <taxon>Mollusca</taxon>
        <taxon>Bivalvia</taxon>
        <taxon>Autobranchia</taxon>
        <taxon>Heteroconchia</taxon>
        <taxon>Euheterodonta</taxon>
        <taxon>Imparidentia</taxon>
        <taxon>Neoheterodontei</taxon>
        <taxon>Myida</taxon>
        <taxon>Dreissenoidea</taxon>
        <taxon>Dreissenidae</taxon>
        <taxon>Dreissena</taxon>
    </lineage>
</organism>
<keyword evidence="2" id="KW-1185">Reference proteome</keyword>
<evidence type="ECO:0000313" key="2">
    <source>
        <dbReference type="Proteomes" id="UP000828390"/>
    </source>
</evidence>
<dbReference type="Proteomes" id="UP000828390">
    <property type="component" value="Unassembled WGS sequence"/>
</dbReference>
<gene>
    <name evidence="1" type="ORF">DPMN_127687</name>
</gene>
<name>A0A9D4GZD8_DREPO</name>
<sequence>MGEYHGSQDKGYVRMDKNAEALHSSYANLKGALFYNVEGRCCTMKCPPYTEGAELACVVCSNST</sequence>
<accession>A0A9D4GZD8</accession>